<feature type="compositionally biased region" description="Polar residues" evidence="1">
    <location>
        <begin position="46"/>
        <end position="67"/>
    </location>
</feature>
<accession>A0A7L9IYX7</accession>
<dbReference type="RefSeq" id="WP_192910962.1">
    <property type="nucleotide sequence ID" value="NZ_CP062789.1"/>
</dbReference>
<feature type="compositionally biased region" description="Low complexity" evidence="1">
    <location>
        <begin position="125"/>
        <end position="138"/>
    </location>
</feature>
<feature type="region of interest" description="Disordered" evidence="1">
    <location>
        <begin position="82"/>
        <end position="110"/>
    </location>
</feature>
<sequence length="194" mass="19632">MTPQTPSRRTIVKGAAWSAPVVTIAAAAPWLAASPDPTPPHDPHASVSSGGTRTSATNLNISPTNFINTGTETVEGVTATFVASGGRSPGSPSSTPTSRTSSLAGQDLGLTDPGAFTLNVTVTASTSTMTTPPSRTPGTFPPPETARGNAKGRTHSGAALRHAQPLPLRPPPRVEVPPTNYPVGITSPQSPGDT</sequence>
<evidence type="ECO:0000256" key="1">
    <source>
        <dbReference type="SAM" id="MobiDB-lite"/>
    </source>
</evidence>
<feature type="chain" id="PRO_5039730213" evidence="2">
    <location>
        <begin position="33"/>
        <end position="194"/>
    </location>
</feature>
<evidence type="ECO:0000313" key="4">
    <source>
        <dbReference type="Proteomes" id="UP000593998"/>
    </source>
</evidence>
<dbReference type="EMBL" id="CP062789">
    <property type="protein sequence ID" value="QOK22488.1"/>
    <property type="molecule type" value="Genomic_DNA"/>
</dbReference>
<protein>
    <submittedName>
        <fullName evidence="3">Uncharacterized protein</fullName>
    </submittedName>
</protein>
<feature type="region of interest" description="Disordered" evidence="1">
    <location>
        <begin position="125"/>
        <end position="194"/>
    </location>
</feature>
<dbReference type="InterPro" id="IPR006311">
    <property type="entry name" value="TAT_signal"/>
</dbReference>
<feature type="region of interest" description="Disordered" evidence="1">
    <location>
        <begin position="31"/>
        <end position="67"/>
    </location>
</feature>
<evidence type="ECO:0000313" key="3">
    <source>
        <dbReference type="EMBL" id="QOK22488.1"/>
    </source>
</evidence>
<feature type="compositionally biased region" description="Low complexity" evidence="1">
    <location>
        <begin position="82"/>
        <end position="102"/>
    </location>
</feature>
<proteinExistence type="predicted"/>
<keyword evidence="2" id="KW-0732">Signal</keyword>
<dbReference type="Proteomes" id="UP000593998">
    <property type="component" value="Chromosome"/>
</dbReference>
<organism evidence="3 4">
    <name type="scientific">Janibacter indicus</name>
    <dbReference type="NCBI Taxonomy" id="857417"/>
    <lineage>
        <taxon>Bacteria</taxon>
        <taxon>Bacillati</taxon>
        <taxon>Actinomycetota</taxon>
        <taxon>Actinomycetes</taxon>
        <taxon>Micrococcales</taxon>
        <taxon>Intrasporangiaceae</taxon>
        <taxon>Janibacter</taxon>
    </lineage>
</organism>
<feature type="signal peptide" evidence="2">
    <location>
        <begin position="1"/>
        <end position="32"/>
    </location>
</feature>
<name>A0A7L9IYX7_9MICO</name>
<reference evidence="3 4" key="1">
    <citation type="submission" date="2020-10" db="EMBL/GenBank/DDBJ databases">
        <title>Janibacter indicus TT2 genome sequence.</title>
        <authorList>
            <person name="Lee K."/>
            <person name="Ganzorig M."/>
        </authorList>
    </citation>
    <scope>NUCLEOTIDE SEQUENCE [LARGE SCALE GENOMIC DNA]</scope>
    <source>
        <strain evidence="3 4">TT2</strain>
    </source>
</reference>
<gene>
    <name evidence="3" type="ORF">IGS73_15680</name>
</gene>
<dbReference type="PROSITE" id="PS51318">
    <property type="entry name" value="TAT"/>
    <property type="match status" value="1"/>
</dbReference>
<evidence type="ECO:0000256" key="2">
    <source>
        <dbReference type="SAM" id="SignalP"/>
    </source>
</evidence>
<dbReference type="AlphaFoldDB" id="A0A7L9IYX7"/>